<evidence type="ECO:0000313" key="8">
    <source>
        <dbReference type="EMBL" id="VBB42032.1"/>
    </source>
</evidence>
<dbReference type="GO" id="GO:0042597">
    <property type="term" value="C:periplasmic space"/>
    <property type="evidence" value="ECO:0007669"/>
    <property type="project" value="UniProtKB-SubCell"/>
</dbReference>
<reference evidence="8" key="1">
    <citation type="submission" date="2018-07" db="EMBL/GenBank/DDBJ databases">
        <authorList>
            <consortium name="Genoscope - CEA"/>
            <person name="William W."/>
        </authorList>
    </citation>
    <scope>NUCLEOTIDE SEQUENCE</scope>
    <source>
        <strain evidence="8">IK1</strain>
    </source>
</reference>
<dbReference type="Pfam" id="PF16822">
    <property type="entry name" value="ALGX"/>
    <property type="match status" value="1"/>
</dbReference>
<dbReference type="GO" id="GO:0016740">
    <property type="term" value="F:transferase activity"/>
    <property type="evidence" value="ECO:0007669"/>
    <property type="project" value="UniProtKB-KW"/>
</dbReference>
<feature type="domain" description="AlgX/AlgJ SGNH hydrolase-like" evidence="7">
    <location>
        <begin position="105"/>
        <end position="282"/>
    </location>
</feature>
<keyword evidence="4" id="KW-0732">Signal</keyword>
<comment type="subcellular location">
    <subcellularLocation>
        <location evidence="1">Periplasm</location>
    </subcellularLocation>
</comment>
<keyword evidence="3" id="KW-0808">Transferase</keyword>
<evidence type="ECO:0000256" key="4">
    <source>
        <dbReference type="ARBA" id="ARBA00022729"/>
    </source>
</evidence>
<comment type="pathway">
    <text evidence="2">Glycan biosynthesis; alginate biosynthesis.</text>
</comment>
<organism evidence="8">
    <name type="scientific">Uncultured Desulfatiglans sp</name>
    <dbReference type="NCBI Taxonomy" id="1748965"/>
    <lineage>
        <taxon>Bacteria</taxon>
        <taxon>Pseudomonadati</taxon>
        <taxon>Thermodesulfobacteriota</taxon>
        <taxon>Desulfobacteria</taxon>
        <taxon>Desulfatiglandales</taxon>
        <taxon>Desulfatiglandaceae</taxon>
        <taxon>Desulfatiglans</taxon>
        <taxon>environmental samples</taxon>
    </lineage>
</organism>
<evidence type="ECO:0000256" key="1">
    <source>
        <dbReference type="ARBA" id="ARBA00004418"/>
    </source>
</evidence>
<evidence type="ECO:0000256" key="3">
    <source>
        <dbReference type="ARBA" id="ARBA00022679"/>
    </source>
</evidence>
<evidence type="ECO:0000259" key="7">
    <source>
        <dbReference type="Pfam" id="PF16822"/>
    </source>
</evidence>
<name>A0A653A300_UNCDX</name>
<dbReference type="EMBL" id="UPXX01000013">
    <property type="protein sequence ID" value="VBB42032.1"/>
    <property type="molecule type" value="Genomic_DNA"/>
</dbReference>
<accession>A0A653A300</accession>
<dbReference type="GO" id="GO:0042121">
    <property type="term" value="P:alginic acid biosynthetic process"/>
    <property type="evidence" value="ECO:0007669"/>
    <property type="project" value="UniProtKB-UniPathway"/>
</dbReference>
<evidence type="ECO:0000256" key="6">
    <source>
        <dbReference type="ARBA" id="ARBA00022841"/>
    </source>
</evidence>
<proteinExistence type="predicted"/>
<dbReference type="AlphaFoldDB" id="A0A653A300"/>
<protein>
    <recommendedName>
        <fullName evidence="7">AlgX/AlgJ SGNH hydrolase-like domain-containing protein</fullName>
    </recommendedName>
</protein>
<evidence type="ECO:0000256" key="5">
    <source>
        <dbReference type="ARBA" id="ARBA00022764"/>
    </source>
</evidence>
<evidence type="ECO:0000256" key="2">
    <source>
        <dbReference type="ARBA" id="ARBA00005182"/>
    </source>
</evidence>
<dbReference type="UniPathway" id="UPA00286"/>
<gene>
    <name evidence="8" type="ORF">TRIP_B200172</name>
</gene>
<keyword evidence="6" id="KW-0016">Alginate biosynthesis</keyword>
<dbReference type="InterPro" id="IPR031811">
    <property type="entry name" value="ALGX/ALGJ_SGNH-like"/>
</dbReference>
<keyword evidence="5" id="KW-0574">Periplasm</keyword>
<sequence length="542" mass="62461">MNHGAGGRWRRRGSVFATLRMVCFLAVLVTPLIRTALTPKAALSDSEKRTLTEIPRLELTARSVLSFPARFEAYLNDHFGFRRECIQAFNYLQVRWLRRSPEEQVVLGRDGWLFYTGDRSIEDHRGFISLTPEELTKARLVLENRRDWLADRGIRYLFVVAPSKHSIYPELLPDFLARRRGRTRFDQFLAYMGRESDFQVLDLRQILRSKKGDERLYLLSDTHWNPRGAYWAYTEIMRVVNQWFPEEEPLERSRLVETSADVPGGDLAQMLDLRGLFRESYPFLRPQEPCAEKKKEAVDLEAVRRAIPIMPGESAGFARGCDRSRLRAVAFRDSFLVSLEDFLAEHFAQIDFIWTHFDHSLVEKYIAVAKPDVILEEIVERSFMEVLVTQDLDVDALLSERFSLSERSVLKYEGGVLPGLRTFGDVLIAGRPEGLDVVCRGGDPQLWLPPASLDEGRSSIMRIILTVPADTVFQVFYLTAERPYHCEEQSIRRPVRSGLNELYIEIPRAACAADVRLDPGAVPGTYTLHEFDWRTRSDSHRM</sequence>